<accession>A0A2P1QYI6</accession>
<evidence type="ECO:0000313" key="2">
    <source>
        <dbReference type="Proteomes" id="UP000033961"/>
    </source>
</evidence>
<dbReference type="InterPro" id="IPR029063">
    <property type="entry name" value="SAM-dependent_MTases_sf"/>
</dbReference>
<dbReference type="GO" id="GO:0008168">
    <property type="term" value="F:methyltransferase activity"/>
    <property type="evidence" value="ECO:0007669"/>
    <property type="project" value="UniProtKB-KW"/>
</dbReference>
<sequence>MKENEIRPKELLTQYLNLVESDSKKLDKTQFLTIDCPACGSSKYQNHIQKNDYIYVLCKGCGSLFSNPRPSEKVLVDFYKTAESSQFWSEVFFPAVVESRREKLFKPKAERIFEHFKKENFQPTKICDVGSGYGIFLEELCRLFVNSEIFGIEPSPEMAEISTKKGIKTLNAVAEDSSEWFGRFDLVISSEVIEHVFSVSKFIDSIFNLVMPNGYCLLTGLGYEGFDILTLQERSNSIFPPHHLNFISIQGFEIAFRNAGFSQVEVFTPGELDVDIVLNSGYGNEFLRVLKERGTETIFEFQSFLKKHKLSSHIWVFAKK</sequence>
<keyword evidence="1" id="KW-0808">Transferase</keyword>
<protein>
    <submittedName>
        <fullName evidence="1">Methyltransferase domain protein</fullName>
    </submittedName>
</protein>
<name>A0A2P1QYI6_9LEPT</name>
<organism evidence="1 2">
    <name type="scientific">Leptospira santarosai</name>
    <dbReference type="NCBI Taxonomy" id="28183"/>
    <lineage>
        <taxon>Bacteria</taxon>
        <taxon>Pseudomonadati</taxon>
        <taxon>Spirochaetota</taxon>
        <taxon>Spirochaetia</taxon>
        <taxon>Leptospirales</taxon>
        <taxon>Leptospiraceae</taxon>
        <taxon>Leptospira</taxon>
    </lineage>
</organism>
<dbReference type="CDD" id="cd02440">
    <property type="entry name" value="AdoMet_MTases"/>
    <property type="match status" value="1"/>
</dbReference>
<dbReference type="Gene3D" id="3.40.50.150">
    <property type="entry name" value="Vaccinia Virus protein VP39"/>
    <property type="match status" value="1"/>
</dbReference>
<dbReference type="GO" id="GO:0032259">
    <property type="term" value="P:methylation"/>
    <property type="evidence" value="ECO:0007669"/>
    <property type="project" value="UniProtKB-KW"/>
</dbReference>
<proteinExistence type="predicted"/>
<dbReference type="PANTHER" id="PTHR43861:SF6">
    <property type="entry name" value="METHYLTRANSFERASE TYPE 11"/>
    <property type="match status" value="1"/>
</dbReference>
<dbReference type="Proteomes" id="UP000033961">
    <property type="component" value="Chromosome II"/>
</dbReference>
<keyword evidence="1" id="KW-0489">Methyltransferase</keyword>
<dbReference type="Pfam" id="PF13489">
    <property type="entry name" value="Methyltransf_23"/>
    <property type="match status" value="1"/>
</dbReference>
<evidence type="ECO:0000313" key="1">
    <source>
        <dbReference type="EMBL" id="AVQ13975.1"/>
    </source>
</evidence>
<dbReference type="AlphaFoldDB" id="A0A2P1QYI6"/>
<dbReference type="EMBL" id="CP027844">
    <property type="protein sequence ID" value="AVQ13975.1"/>
    <property type="molecule type" value="Genomic_DNA"/>
</dbReference>
<dbReference type="PANTHER" id="PTHR43861">
    <property type="entry name" value="TRANS-ACONITATE 2-METHYLTRANSFERASE-RELATED"/>
    <property type="match status" value="1"/>
</dbReference>
<dbReference type="SUPFAM" id="SSF53335">
    <property type="entry name" value="S-adenosyl-L-methionine-dependent methyltransferases"/>
    <property type="match status" value="1"/>
</dbReference>
<gene>
    <name evidence="1" type="ORF">XB16_3699</name>
</gene>
<reference evidence="1 2" key="1">
    <citation type="journal article" date="2015" name="Genome Announc.">
        <title>Draft Genome Sequences of Leptospira santarosai Strains U160, U164, and U233, Isolated from Asymptomatic Cattle.</title>
        <authorList>
            <person name="Kremer F.S."/>
            <person name="Eslabao M.R."/>
            <person name="Provisor M."/>
            <person name="Woloski R.D."/>
            <person name="Ramires O.V."/>
            <person name="Moreno L.Z."/>
            <person name="Moreno A.M."/>
            <person name="Hamond C."/>
            <person name="Lilenbaum W."/>
            <person name="Dellagostin O.A."/>
        </authorList>
    </citation>
    <scope>NUCLEOTIDE SEQUENCE [LARGE SCALE GENOMIC DNA]</scope>
    <source>
        <strain evidence="1 2">U160</strain>
    </source>
</reference>